<reference evidence="1" key="1">
    <citation type="submission" date="2022-07" db="EMBL/GenBank/DDBJ databases">
        <title>Genome Sequence of Phlebia brevispora.</title>
        <authorList>
            <person name="Buettner E."/>
        </authorList>
    </citation>
    <scope>NUCLEOTIDE SEQUENCE</scope>
    <source>
        <strain evidence="1">MPL23</strain>
    </source>
</reference>
<accession>A0ACC1T840</accession>
<keyword evidence="2" id="KW-1185">Reference proteome</keyword>
<comment type="caution">
    <text evidence="1">The sequence shown here is derived from an EMBL/GenBank/DDBJ whole genome shotgun (WGS) entry which is preliminary data.</text>
</comment>
<protein>
    <submittedName>
        <fullName evidence="1">Uncharacterized protein</fullName>
    </submittedName>
</protein>
<dbReference type="EMBL" id="JANHOG010000321">
    <property type="protein sequence ID" value="KAJ3555545.1"/>
    <property type="molecule type" value="Genomic_DNA"/>
</dbReference>
<proteinExistence type="predicted"/>
<name>A0ACC1T840_9APHY</name>
<evidence type="ECO:0000313" key="2">
    <source>
        <dbReference type="Proteomes" id="UP001148662"/>
    </source>
</evidence>
<dbReference type="Proteomes" id="UP001148662">
    <property type="component" value="Unassembled WGS sequence"/>
</dbReference>
<organism evidence="1 2">
    <name type="scientific">Phlebia brevispora</name>
    <dbReference type="NCBI Taxonomy" id="194682"/>
    <lineage>
        <taxon>Eukaryota</taxon>
        <taxon>Fungi</taxon>
        <taxon>Dikarya</taxon>
        <taxon>Basidiomycota</taxon>
        <taxon>Agaricomycotina</taxon>
        <taxon>Agaricomycetes</taxon>
        <taxon>Polyporales</taxon>
        <taxon>Meruliaceae</taxon>
        <taxon>Phlebia</taxon>
    </lineage>
</organism>
<sequence length="267" mass="29255">MSQDDTTQSEPHVAGAEAALHVDAQREPAIPAVQIDEAEVKVRLKGMDHFRAARWNEALAAYRSGLGHLPKRRTKEASLADKGKQKENLDDLDAEETVDLAEGASTSQDTNVLTEPEPTPLETECVKARAVLNANIGACHVKLGEHKEVVVACTESLKDDPNYIKALQRRAASNNVLDTWSSLTSAQEDYNKLLTLLPSSSTQVVEIRRTLQAIKPRLEAAQKRETAEMVDKLKGLGNNLLGHFGLSTDNFQFVPNGQGGYSMNFVR</sequence>
<evidence type="ECO:0000313" key="1">
    <source>
        <dbReference type="EMBL" id="KAJ3555545.1"/>
    </source>
</evidence>
<gene>
    <name evidence="1" type="ORF">NM688_g2517</name>
</gene>